<dbReference type="InterPro" id="IPR023335">
    <property type="entry name" value="ATP12_ortho_dom_sf"/>
</dbReference>
<evidence type="ECO:0000256" key="4">
    <source>
        <dbReference type="SAM" id="MobiDB-lite"/>
    </source>
</evidence>
<reference evidence="6" key="1">
    <citation type="journal article" date="2019" name="Int. J. Syst. Evol. Microbiol.">
        <title>The Global Catalogue of Microorganisms (GCM) 10K type strain sequencing project: providing services to taxonomists for standard genome sequencing and annotation.</title>
        <authorList>
            <consortium name="The Broad Institute Genomics Platform"/>
            <consortium name="The Broad Institute Genome Sequencing Center for Infectious Disease"/>
            <person name="Wu L."/>
            <person name="Ma J."/>
        </authorList>
    </citation>
    <scope>NUCLEOTIDE SEQUENCE [LARGE SCALE GENOMIC DNA]</scope>
    <source>
        <strain evidence="6">KCTC 23707</strain>
    </source>
</reference>
<dbReference type="Gene3D" id="3.30.2180.10">
    <property type="entry name" value="ATP12-like"/>
    <property type="match status" value="1"/>
</dbReference>
<dbReference type="PANTHER" id="PTHR21013">
    <property type="entry name" value="ATP SYNTHASE MITOCHONDRIAL F1 COMPLEX ASSEMBLY FACTOR 2/ATP12 PROTEIN, MITOCHONDRIAL PRECURSOR"/>
    <property type="match status" value="1"/>
</dbReference>
<dbReference type="SUPFAM" id="SSF160909">
    <property type="entry name" value="ATP12-like"/>
    <property type="match status" value="1"/>
</dbReference>
<evidence type="ECO:0000256" key="1">
    <source>
        <dbReference type="ARBA" id="ARBA00008231"/>
    </source>
</evidence>
<evidence type="ECO:0000313" key="5">
    <source>
        <dbReference type="EMBL" id="MFD2259059.1"/>
    </source>
</evidence>
<dbReference type="PANTHER" id="PTHR21013:SF10">
    <property type="entry name" value="ATP SYNTHASE MITOCHONDRIAL F1 COMPLEX ASSEMBLY FACTOR 2"/>
    <property type="match status" value="1"/>
</dbReference>
<dbReference type="Gene3D" id="1.10.3580.10">
    <property type="entry name" value="ATP12 ATPase"/>
    <property type="match status" value="1"/>
</dbReference>
<name>A0ABW5DFB0_9HYPH</name>
<dbReference type="Pfam" id="PF07542">
    <property type="entry name" value="ATP12"/>
    <property type="match status" value="1"/>
</dbReference>
<feature type="region of interest" description="Disordered" evidence="4">
    <location>
        <begin position="1"/>
        <end position="24"/>
    </location>
</feature>
<evidence type="ECO:0000256" key="3">
    <source>
        <dbReference type="ARBA" id="ARBA00023186"/>
    </source>
</evidence>
<comment type="similarity">
    <text evidence="1">Belongs to the ATP12 family.</text>
</comment>
<keyword evidence="2" id="KW-0809">Transit peptide</keyword>
<keyword evidence="3" id="KW-0143">Chaperone</keyword>
<comment type="caution">
    <text evidence="5">The sequence shown here is derived from an EMBL/GenBank/DDBJ whole genome shotgun (WGS) entry which is preliminary data.</text>
</comment>
<evidence type="ECO:0000313" key="6">
    <source>
        <dbReference type="Proteomes" id="UP001597373"/>
    </source>
</evidence>
<feature type="compositionally biased region" description="Basic and acidic residues" evidence="4">
    <location>
        <begin position="1"/>
        <end position="12"/>
    </location>
</feature>
<gene>
    <name evidence="5" type="ORF">ACFSMZ_04700</name>
</gene>
<keyword evidence="6" id="KW-1185">Reference proteome</keyword>
<accession>A0ABW5DFB0</accession>
<dbReference type="Proteomes" id="UP001597373">
    <property type="component" value="Unassembled WGS sequence"/>
</dbReference>
<dbReference type="InterPro" id="IPR011419">
    <property type="entry name" value="ATP12_ATP_synth-F1-assembly"/>
</dbReference>
<evidence type="ECO:0000256" key="2">
    <source>
        <dbReference type="ARBA" id="ARBA00022946"/>
    </source>
</evidence>
<dbReference type="RefSeq" id="WP_345100426.1">
    <property type="nucleotide sequence ID" value="NZ_BAABGS010000074.1"/>
</dbReference>
<dbReference type="EMBL" id="JBHUIR010000017">
    <property type="protein sequence ID" value="MFD2259059.1"/>
    <property type="molecule type" value="Genomic_DNA"/>
</dbReference>
<sequence length="258" mass="28890">MRELLNDLEQGRQPDPIRAAQESMRPQLPRRFYKEVTVGGEEGAFKVLLDGKTVRTPGGAEVILPREGMARLVADEYAAQGERIDPMTMPVTRLVNTAIDGVARDPQAVLEDILRYASSDLLCYRAESPERLVQMQRDAWDPVLDWIEGTIGARFVLAEGVMHVQQPRETIAAVGSYLAQRREVFRLSSLHVMTTLMGSSILALAVEAGFLDAEDAWRAAHIDEDWNASQWGEDYEAAQRLAARKRDMMAAVELLRIL</sequence>
<dbReference type="InterPro" id="IPR042272">
    <property type="entry name" value="ATP12_ATP_synth-F1-assembly_N"/>
</dbReference>
<proteinExistence type="inferred from homology"/>
<protein>
    <submittedName>
        <fullName evidence="5">ATP12 family chaperone protein</fullName>
    </submittedName>
</protein>
<organism evidence="5 6">
    <name type="scientific">Chelativorans composti</name>
    <dbReference type="NCBI Taxonomy" id="768533"/>
    <lineage>
        <taxon>Bacteria</taxon>
        <taxon>Pseudomonadati</taxon>
        <taxon>Pseudomonadota</taxon>
        <taxon>Alphaproteobacteria</taxon>
        <taxon>Hyphomicrobiales</taxon>
        <taxon>Phyllobacteriaceae</taxon>
        <taxon>Chelativorans</taxon>
    </lineage>
</organism>